<protein>
    <recommendedName>
        <fullName evidence="2 6">Elongation factor Ts</fullName>
        <shortName evidence="6">EF-Ts</shortName>
    </recommendedName>
</protein>
<dbReference type="InterPro" id="IPR009060">
    <property type="entry name" value="UBA-like_sf"/>
</dbReference>
<keyword evidence="4 6" id="KW-0648">Protein biosynthesis</keyword>
<gene>
    <name evidence="6" type="primary">tsf</name>
    <name evidence="10" type="ORF">SSCH_100046</name>
</gene>
<dbReference type="AlphaFoldDB" id="A0A0B7MGL4"/>
<evidence type="ECO:0000256" key="7">
    <source>
        <dbReference type="RuleBase" id="RU000642"/>
    </source>
</evidence>
<evidence type="ECO:0000256" key="3">
    <source>
        <dbReference type="ARBA" id="ARBA00022768"/>
    </source>
</evidence>
<evidence type="ECO:0000256" key="6">
    <source>
        <dbReference type="HAMAP-Rule" id="MF_00050"/>
    </source>
</evidence>
<dbReference type="InterPro" id="IPR018101">
    <property type="entry name" value="Transl_elong_Ts_CS"/>
</dbReference>
<dbReference type="Gene3D" id="3.30.479.20">
    <property type="entry name" value="Elongation factor Ts, dimerisation domain"/>
    <property type="match status" value="1"/>
</dbReference>
<dbReference type="SUPFAM" id="SSF46934">
    <property type="entry name" value="UBA-like"/>
    <property type="match status" value="1"/>
</dbReference>
<evidence type="ECO:0000256" key="1">
    <source>
        <dbReference type="ARBA" id="ARBA00005532"/>
    </source>
</evidence>
<feature type="region of interest" description="Involved in Mg(2+) ion dislocation from EF-Tu" evidence="6">
    <location>
        <begin position="80"/>
        <end position="83"/>
    </location>
</feature>
<name>A0A0B7MGL4_9FIRM</name>
<comment type="subcellular location">
    <subcellularLocation>
        <location evidence="6 8">Cytoplasm</location>
    </subcellularLocation>
</comment>
<dbReference type="Gene3D" id="1.10.286.20">
    <property type="match status" value="1"/>
</dbReference>
<dbReference type="PROSITE" id="PS01126">
    <property type="entry name" value="EF_TS_1"/>
    <property type="match status" value="1"/>
</dbReference>
<dbReference type="InterPro" id="IPR001816">
    <property type="entry name" value="Transl_elong_EFTs/EF1B"/>
</dbReference>
<dbReference type="NCBIfam" id="TIGR00116">
    <property type="entry name" value="tsf"/>
    <property type="match status" value="1"/>
</dbReference>
<dbReference type="PROSITE" id="PS01127">
    <property type="entry name" value="EF_TS_2"/>
    <property type="match status" value="1"/>
</dbReference>
<dbReference type="PANTHER" id="PTHR11741:SF0">
    <property type="entry name" value="ELONGATION FACTOR TS, MITOCHONDRIAL"/>
    <property type="match status" value="1"/>
</dbReference>
<dbReference type="FunFam" id="1.10.286.20:FF:000001">
    <property type="entry name" value="Elongation factor Ts"/>
    <property type="match status" value="1"/>
</dbReference>
<evidence type="ECO:0000313" key="11">
    <source>
        <dbReference type="Proteomes" id="UP000046155"/>
    </source>
</evidence>
<dbReference type="InterPro" id="IPR014039">
    <property type="entry name" value="Transl_elong_EFTs/EF1B_dimer"/>
</dbReference>
<feature type="domain" description="Translation elongation factor EFTs/EF1B dimerisation" evidence="9">
    <location>
        <begin position="55"/>
        <end position="171"/>
    </location>
</feature>
<keyword evidence="6" id="KW-0963">Cytoplasm</keyword>
<reference evidence="11" key="1">
    <citation type="submission" date="2015-01" db="EMBL/GenBank/DDBJ databases">
        <authorList>
            <person name="Manzoor Shahid"/>
            <person name="Zubair Saima"/>
        </authorList>
    </citation>
    <scope>NUCLEOTIDE SEQUENCE [LARGE SCALE GENOMIC DNA]</scope>
    <source>
        <strain evidence="11">Sp3</strain>
    </source>
</reference>
<dbReference type="FunFam" id="1.10.8.10:FF:000001">
    <property type="entry name" value="Elongation factor Ts"/>
    <property type="match status" value="1"/>
</dbReference>
<evidence type="ECO:0000256" key="5">
    <source>
        <dbReference type="ARBA" id="ARBA00025453"/>
    </source>
</evidence>
<organism evidence="10 11">
    <name type="scientific">Syntrophaceticus schinkii</name>
    <dbReference type="NCBI Taxonomy" id="499207"/>
    <lineage>
        <taxon>Bacteria</taxon>
        <taxon>Bacillati</taxon>
        <taxon>Bacillota</taxon>
        <taxon>Clostridia</taxon>
        <taxon>Thermoanaerobacterales</taxon>
        <taxon>Thermoanaerobacterales Family III. Incertae Sedis</taxon>
        <taxon>Syntrophaceticus</taxon>
    </lineage>
</organism>
<evidence type="ECO:0000256" key="4">
    <source>
        <dbReference type="ARBA" id="ARBA00022917"/>
    </source>
</evidence>
<evidence type="ECO:0000256" key="8">
    <source>
        <dbReference type="RuleBase" id="RU000643"/>
    </source>
</evidence>
<comment type="function">
    <text evidence="5 6 7">Associates with the EF-Tu.GDP complex and induces the exchange of GDP to GTP. It remains bound to the aminoacyl-tRNA.EF-Tu.GTP complex up to the GTP hydrolysis stage on the ribosome.</text>
</comment>
<evidence type="ECO:0000313" key="10">
    <source>
        <dbReference type="EMBL" id="CEO87358.1"/>
    </source>
</evidence>
<dbReference type="Gene3D" id="1.10.8.10">
    <property type="entry name" value="DNA helicase RuvA subunit, C-terminal domain"/>
    <property type="match status" value="1"/>
</dbReference>
<dbReference type="CDD" id="cd14275">
    <property type="entry name" value="UBA_EF-Ts"/>
    <property type="match status" value="1"/>
</dbReference>
<sequence>MIKAELVKELRERTGSGIMDCKKALQETKGDLEKAIIYLRERGLAAAAKKAGRATKDGYIDAYIHAGGKLGVLIEVNCETDFVAKTDDYRHLCRELAMQVAAANPLYVERTDVPQERIDTEKSVLETQAKNEGKPDKVVEKIVTGRMEKFYQEICLMEQPYIREPDRIVKDLDQ</sequence>
<dbReference type="SUPFAM" id="SSF54713">
    <property type="entry name" value="Elongation factor Ts (EF-Ts), dimerisation domain"/>
    <property type="match status" value="1"/>
</dbReference>
<evidence type="ECO:0000256" key="2">
    <source>
        <dbReference type="ARBA" id="ARBA00016956"/>
    </source>
</evidence>
<dbReference type="GO" id="GO:0005737">
    <property type="term" value="C:cytoplasm"/>
    <property type="evidence" value="ECO:0007669"/>
    <property type="project" value="UniProtKB-SubCell"/>
</dbReference>
<dbReference type="EMBL" id="CDRZ01000002">
    <property type="protein sequence ID" value="CEO87358.1"/>
    <property type="molecule type" value="Genomic_DNA"/>
</dbReference>
<evidence type="ECO:0000259" key="9">
    <source>
        <dbReference type="Pfam" id="PF00889"/>
    </source>
</evidence>
<dbReference type="GO" id="GO:0003746">
    <property type="term" value="F:translation elongation factor activity"/>
    <property type="evidence" value="ECO:0007669"/>
    <property type="project" value="UniProtKB-UniRule"/>
</dbReference>
<dbReference type="PANTHER" id="PTHR11741">
    <property type="entry name" value="ELONGATION FACTOR TS"/>
    <property type="match status" value="1"/>
</dbReference>
<comment type="similarity">
    <text evidence="1 6 7">Belongs to the EF-Ts family.</text>
</comment>
<accession>A0A0B7MGL4</accession>
<proteinExistence type="inferred from homology"/>
<keyword evidence="3 6" id="KW-0251">Elongation factor</keyword>
<dbReference type="Proteomes" id="UP000046155">
    <property type="component" value="Unassembled WGS sequence"/>
</dbReference>
<keyword evidence="11" id="KW-1185">Reference proteome</keyword>
<dbReference type="InterPro" id="IPR036402">
    <property type="entry name" value="EF-Ts_dimer_sf"/>
</dbReference>
<dbReference type="Pfam" id="PF00889">
    <property type="entry name" value="EF_TS"/>
    <property type="match status" value="1"/>
</dbReference>
<dbReference type="HAMAP" id="MF_00050">
    <property type="entry name" value="EF_Ts"/>
    <property type="match status" value="1"/>
</dbReference>